<evidence type="ECO:0000313" key="2">
    <source>
        <dbReference type="Proteomes" id="UP001626550"/>
    </source>
</evidence>
<dbReference type="Proteomes" id="UP001626550">
    <property type="component" value="Unassembled WGS sequence"/>
</dbReference>
<comment type="caution">
    <text evidence="1">The sequence shown here is derived from an EMBL/GenBank/DDBJ whole genome shotgun (WGS) entry which is preliminary data.</text>
</comment>
<evidence type="ECO:0000313" key="1">
    <source>
        <dbReference type="EMBL" id="KAL3318278.1"/>
    </source>
</evidence>
<reference evidence="1 2" key="1">
    <citation type="submission" date="2024-11" db="EMBL/GenBank/DDBJ databases">
        <title>Adaptive evolution of stress response genes in parasites aligns with host niche diversity.</title>
        <authorList>
            <person name="Hahn C."/>
            <person name="Resl P."/>
        </authorList>
    </citation>
    <scope>NUCLEOTIDE SEQUENCE [LARGE SCALE GENOMIC DNA]</scope>
    <source>
        <strain evidence="1">EGGRZ-B1_66</strain>
        <tissue evidence="1">Body</tissue>
    </source>
</reference>
<sequence length="134" mass="15371">MSLINQLVNQSDLSYSQSPQTTINQRHNTKVLPRMRAVIDLYGHTRGIRVVQNPLSSLKRLCMCKILAQMAHWLQNKRQSRETEFKQLATMVNELNLPPVERDLLLDQAYSFALNSGDYFGLAASFDPQFANIF</sequence>
<proteinExistence type="predicted"/>
<protein>
    <submittedName>
        <fullName evidence="1">Uncharacterized protein</fullName>
    </submittedName>
</protein>
<gene>
    <name evidence="1" type="ORF">Ciccas_003059</name>
</gene>
<accession>A0ABD2QFG8</accession>
<dbReference type="AlphaFoldDB" id="A0ABD2QFG8"/>
<keyword evidence="2" id="KW-1185">Reference proteome</keyword>
<organism evidence="1 2">
    <name type="scientific">Cichlidogyrus casuarinus</name>
    <dbReference type="NCBI Taxonomy" id="1844966"/>
    <lineage>
        <taxon>Eukaryota</taxon>
        <taxon>Metazoa</taxon>
        <taxon>Spiralia</taxon>
        <taxon>Lophotrochozoa</taxon>
        <taxon>Platyhelminthes</taxon>
        <taxon>Monogenea</taxon>
        <taxon>Monopisthocotylea</taxon>
        <taxon>Dactylogyridea</taxon>
        <taxon>Ancyrocephalidae</taxon>
        <taxon>Cichlidogyrus</taxon>
    </lineage>
</organism>
<dbReference type="EMBL" id="JBJKFK010000263">
    <property type="protein sequence ID" value="KAL3318278.1"/>
    <property type="molecule type" value="Genomic_DNA"/>
</dbReference>
<name>A0ABD2QFG8_9PLAT</name>